<feature type="transmembrane region" description="Helical" evidence="15">
    <location>
        <begin position="176"/>
        <end position="193"/>
    </location>
</feature>
<evidence type="ECO:0000256" key="4">
    <source>
        <dbReference type="ARBA" id="ARBA00022516"/>
    </source>
</evidence>
<evidence type="ECO:0000256" key="1">
    <source>
        <dbReference type="ARBA" id="ARBA00004141"/>
    </source>
</evidence>
<keyword evidence="7 15" id="KW-1133">Transmembrane helix</keyword>
<evidence type="ECO:0000256" key="13">
    <source>
        <dbReference type="SAM" id="Coils"/>
    </source>
</evidence>
<feature type="transmembrane region" description="Helical" evidence="15">
    <location>
        <begin position="199"/>
        <end position="218"/>
    </location>
</feature>
<evidence type="ECO:0000256" key="10">
    <source>
        <dbReference type="ARBA" id="ARBA00023209"/>
    </source>
</evidence>
<evidence type="ECO:0000313" key="17">
    <source>
        <dbReference type="Proteomes" id="UP001061958"/>
    </source>
</evidence>
<feature type="transmembrane region" description="Helical" evidence="15">
    <location>
        <begin position="313"/>
        <end position="336"/>
    </location>
</feature>
<keyword evidence="9 15" id="KW-0472">Membrane</keyword>
<dbReference type="Proteomes" id="UP001061958">
    <property type="component" value="Unassembled WGS sequence"/>
</dbReference>
<evidence type="ECO:0000256" key="7">
    <source>
        <dbReference type="ARBA" id="ARBA00022989"/>
    </source>
</evidence>
<evidence type="ECO:0000256" key="14">
    <source>
        <dbReference type="SAM" id="MobiDB-lite"/>
    </source>
</evidence>
<feature type="region of interest" description="Disordered" evidence="14">
    <location>
        <begin position="1"/>
        <end position="36"/>
    </location>
</feature>
<dbReference type="GO" id="GO:0016746">
    <property type="term" value="F:acyltransferase activity"/>
    <property type="evidence" value="ECO:0007669"/>
    <property type="project" value="UniProtKB-KW"/>
</dbReference>
<dbReference type="PANTHER" id="PTHR31201:SF1">
    <property type="entry name" value="GLYCEROPHOSPHOCHOLINE ACYLTRANSFERASE 1"/>
    <property type="match status" value="1"/>
</dbReference>
<keyword evidence="17" id="KW-1185">Reference proteome</keyword>
<dbReference type="EMBL" id="BQMJ01000049">
    <property type="protein sequence ID" value="GJQ13922.1"/>
    <property type="molecule type" value="Genomic_DNA"/>
</dbReference>
<keyword evidence="4" id="KW-0444">Lipid biosynthesis</keyword>
<evidence type="ECO:0000313" key="16">
    <source>
        <dbReference type="EMBL" id="GJQ13922.1"/>
    </source>
</evidence>
<keyword evidence="11" id="KW-1208">Phospholipid metabolism</keyword>
<keyword evidence="6 15" id="KW-0812">Transmembrane</keyword>
<evidence type="ECO:0000256" key="12">
    <source>
        <dbReference type="ARBA" id="ARBA00023315"/>
    </source>
</evidence>
<comment type="similarity">
    <text evidence="2">Belongs to the GPC1 family.</text>
</comment>
<organism evidence="16 17">
    <name type="scientific">Galdieria partita</name>
    <dbReference type="NCBI Taxonomy" id="83374"/>
    <lineage>
        <taxon>Eukaryota</taxon>
        <taxon>Rhodophyta</taxon>
        <taxon>Bangiophyceae</taxon>
        <taxon>Galdieriales</taxon>
        <taxon>Galdieriaceae</taxon>
        <taxon>Galdieria</taxon>
    </lineage>
</organism>
<dbReference type="OrthoDB" id="406287at2759"/>
<feature type="transmembrane region" description="Helical" evidence="15">
    <location>
        <begin position="225"/>
        <end position="244"/>
    </location>
</feature>
<name>A0A9C7Q1P8_9RHOD</name>
<feature type="coiled-coil region" evidence="13">
    <location>
        <begin position="74"/>
        <end position="166"/>
    </location>
</feature>
<evidence type="ECO:0000256" key="6">
    <source>
        <dbReference type="ARBA" id="ARBA00022692"/>
    </source>
</evidence>
<dbReference type="GO" id="GO:0016020">
    <property type="term" value="C:membrane"/>
    <property type="evidence" value="ECO:0007669"/>
    <property type="project" value="UniProtKB-SubCell"/>
</dbReference>
<keyword evidence="10" id="KW-0594">Phospholipid biosynthesis</keyword>
<evidence type="ECO:0000256" key="11">
    <source>
        <dbReference type="ARBA" id="ARBA00023264"/>
    </source>
</evidence>
<dbReference type="Pfam" id="PF10998">
    <property type="entry name" value="DUF2838"/>
    <property type="match status" value="1"/>
</dbReference>
<evidence type="ECO:0000256" key="5">
    <source>
        <dbReference type="ARBA" id="ARBA00022679"/>
    </source>
</evidence>
<keyword evidence="12" id="KW-0012">Acyltransferase</keyword>
<keyword evidence="5" id="KW-0808">Transferase</keyword>
<comment type="subcellular location">
    <subcellularLocation>
        <location evidence="1">Membrane</location>
        <topology evidence="1">Multi-pass membrane protein</topology>
    </subcellularLocation>
</comment>
<dbReference type="PANTHER" id="PTHR31201">
    <property type="entry name" value="OS01G0585100 PROTEIN"/>
    <property type="match status" value="1"/>
</dbReference>
<feature type="transmembrane region" description="Helical" evidence="15">
    <location>
        <begin position="406"/>
        <end position="428"/>
    </location>
</feature>
<evidence type="ECO:0000256" key="2">
    <source>
        <dbReference type="ARBA" id="ARBA00006675"/>
    </source>
</evidence>
<reference evidence="16" key="1">
    <citation type="journal article" date="2022" name="Proc. Natl. Acad. Sci. U.S.A.">
        <title>Life cycle and functional genomics of the unicellular red alga Galdieria for elucidating algal and plant evolution and industrial use.</title>
        <authorList>
            <person name="Hirooka S."/>
            <person name="Itabashi T."/>
            <person name="Ichinose T.M."/>
            <person name="Onuma R."/>
            <person name="Fujiwara T."/>
            <person name="Yamashita S."/>
            <person name="Jong L.W."/>
            <person name="Tomita R."/>
            <person name="Iwane A.H."/>
            <person name="Miyagishima S.Y."/>
        </authorList>
    </citation>
    <scope>NUCLEOTIDE SEQUENCE</scope>
    <source>
        <strain evidence="16">NBRC 102759</strain>
    </source>
</reference>
<dbReference type="AlphaFoldDB" id="A0A9C7Q1P8"/>
<dbReference type="GO" id="GO:0006656">
    <property type="term" value="P:phosphatidylcholine biosynthetic process"/>
    <property type="evidence" value="ECO:0007669"/>
    <property type="project" value="TreeGrafter"/>
</dbReference>
<keyword evidence="8" id="KW-0443">Lipid metabolism</keyword>
<feature type="compositionally biased region" description="Polar residues" evidence="14">
    <location>
        <begin position="1"/>
        <end position="33"/>
    </location>
</feature>
<dbReference type="InterPro" id="IPR021261">
    <property type="entry name" value="GPCAT"/>
</dbReference>
<evidence type="ECO:0000256" key="9">
    <source>
        <dbReference type="ARBA" id="ARBA00023136"/>
    </source>
</evidence>
<comment type="caution">
    <text evidence="16">The sequence shown here is derived from an EMBL/GenBank/DDBJ whole genome shotgun (WGS) entry which is preliminary data.</text>
</comment>
<gene>
    <name evidence="16" type="ORF">GpartN1_g5713.t1</name>
</gene>
<protein>
    <recommendedName>
        <fullName evidence="3">Glycerophosphocholine acyltransferase 1</fullName>
    </recommendedName>
</protein>
<sequence>MEESTSSQGTNATWEETATSQSSQDDTFSETGFDSSSSLDDLDDVLGLDNTEIFQLLPTEVPLFEDVWPAFERLELFQELKQFIKNEREALKKRFELRQKYLHEKRKSAKEKLESKFKQAQDKLRIRKERIGQQFRSARGSLKDRREKIKENLQKHRERFKEALRQPLFVKTIDKFAFIVGISNLVVTEYFLLRAPKALWKYYLILIGPLMVLRYWLYRRAKFHYFMYDFCYFAQILLIVSLVFCPTSQVFHRINFGIANGPLAWAILLWRNSLVFHSLDKMTSLFIHSFPPLVSYCLRWYPETCEWKETSRFHFLMQIVGAPFALYLLWQFLYLLKTEWLSRKKLKQDPDLMTSLRYLTKERSSLSYHVISMFGEQHQLATFVGLQCLYTLLTLFFSMLLYNHQWFHALFLASMGFASLWNGASYYFDIFARRYVQEVFARTKSETSNHDNNILEKKME</sequence>
<evidence type="ECO:0000256" key="8">
    <source>
        <dbReference type="ARBA" id="ARBA00023098"/>
    </source>
</evidence>
<feature type="transmembrane region" description="Helical" evidence="15">
    <location>
        <begin position="380"/>
        <end position="400"/>
    </location>
</feature>
<reference evidence="16" key="2">
    <citation type="submission" date="2022-01" db="EMBL/GenBank/DDBJ databases">
        <authorList>
            <person name="Hirooka S."/>
            <person name="Miyagishima S.Y."/>
        </authorList>
    </citation>
    <scope>NUCLEOTIDE SEQUENCE</scope>
    <source>
        <strain evidence="16">NBRC 102759</strain>
    </source>
</reference>
<evidence type="ECO:0000256" key="15">
    <source>
        <dbReference type="SAM" id="Phobius"/>
    </source>
</evidence>
<keyword evidence="13" id="KW-0175">Coiled coil</keyword>
<proteinExistence type="inferred from homology"/>
<evidence type="ECO:0000256" key="3">
    <source>
        <dbReference type="ARBA" id="ARBA00019082"/>
    </source>
</evidence>
<accession>A0A9C7Q1P8</accession>